<dbReference type="AlphaFoldDB" id="A0A543HWT4"/>
<dbReference type="Gene3D" id="3.40.960.10">
    <property type="entry name" value="VSR Endonuclease"/>
    <property type="match status" value="1"/>
</dbReference>
<evidence type="ECO:0008006" key="3">
    <source>
        <dbReference type="Google" id="ProtNLM"/>
    </source>
</evidence>
<accession>A0A543HWT4</accession>
<dbReference type="EMBL" id="VFPM01000002">
    <property type="protein sequence ID" value="TQM62797.1"/>
    <property type="molecule type" value="Genomic_DNA"/>
</dbReference>
<dbReference type="Proteomes" id="UP000316747">
    <property type="component" value="Unassembled WGS sequence"/>
</dbReference>
<reference evidence="1 2" key="1">
    <citation type="submission" date="2019-06" db="EMBL/GenBank/DDBJ databases">
        <title>Genome sequencing of plant associated microbes to promote plant fitness in Sorghum bicolor and Oryza sativa.</title>
        <authorList>
            <person name="Coleman-Derr D."/>
        </authorList>
    </citation>
    <scope>NUCLEOTIDE SEQUENCE [LARGE SCALE GENOMIC DNA]</scope>
    <source>
        <strain evidence="1 2">KV-663</strain>
    </source>
</reference>
<gene>
    <name evidence="1" type="ORF">FBY41_2835</name>
</gene>
<sequence length="303" mass="33644">MNLVSPVRGVWAADPLDSLVEQCGAISLVVECHAFSHLTAARLHGLPLPMALDDDDSIHVVRDARDGAIRRRGLIGHRGLLSREVVTFAGLPVTSPAETWVDMGELIRPGMPLGLDDLVVMGDAVATRLGSVDPLHEALSARVAPRGKLTLLEALTWIRVGSESPGETRTRLVLVRAGLPEPELNQPIVAVGDRWLGRPDMRWVAQRALLEYQGREFHDSDEQRAQDKVRFQRFGDDGWSVIEVWDEDVNTDAARMALVLRAAEELGQPREGLELTDIHPRFFSTRMLELAEIRARRMRARGC</sequence>
<comment type="caution">
    <text evidence="1">The sequence shown here is derived from an EMBL/GenBank/DDBJ whole genome shotgun (WGS) entry which is preliminary data.</text>
</comment>
<keyword evidence="2" id="KW-1185">Reference proteome</keyword>
<evidence type="ECO:0000313" key="2">
    <source>
        <dbReference type="Proteomes" id="UP000316747"/>
    </source>
</evidence>
<proteinExistence type="predicted"/>
<protein>
    <recommendedName>
        <fullName evidence="3">DUF559 domain-containing protein</fullName>
    </recommendedName>
</protein>
<evidence type="ECO:0000313" key="1">
    <source>
        <dbReference type="EMBL" id="TQM62797.1"/>
    </source>
</evidence>
<dbReference type="InterPro" id="IPR011335">
    <property type="entry name" value="Restrct_endonuc-II-like"/>
</dbReference>
<name>A0A543HWT4_9MICO</name>
<organism evidence="1 2">
    <name type="scientific">Humibacillus xanthopallidus</name>
    <dbReference type="NCBI Taxonomy" id="412689"/>
    <lineage>
        <taxon>Bacteria</taxon>
        <taxon>Bacillati</taxon>
        <taxon>Actinomycetota</taxon>
        <taxon>Actinomycetes</taxon>
        <taxon>Micrococcales</taxon>
        <taxon>Intrasporangiaceae</taxon>
        <taxon>Humibacillus</taxon>
    </lineage>
</organism>
<dbReference type="SUPFAM" id="SSF52980">
    <property type="entry name" value="Restriction endonuclease-like"/>
    <property type="match status" value="1"/>
</dbReference>